<dbReference type="AlphaFoldDB" id="A0A1F6AVA1"/>
<comment type="domain">
    <text evidence="11">The middle region has homology to RecA with ATPase motifs including the RadA KNRFG motif, while the C-terminus is homologous to Lon protease.</text>
</comment>
<dbReference type="NCBIfam" id="TIGR00416">
    <property type="entry name" value="sms"/>
    <property type="match status" value="1"/>
</dbReference>
<dbReference type="Proteomes" id="UP000178461">
    <property type="component" value="Unassembled WGS sequence"/>
</dbReference>
<dbReference type="SUPFAM" id="SSF52540">
    <property type="entry name" value="P-loop containing nucleoside triphosphate hydrolases"/>
    <property type="match status" value="1"/>
</dbReference>
<evidence type="ECO:0000256" key="10">
    <source>
        <dbReference type="ARBA" id="ARBA00023204"/>
    </source>
</evidence>
<feature type="region of interest" description="Lon-protease-like" evidence="11">
    <location>
        <begin position="364"/>
        <end position="452"/>
    </location>
</feature>
<keyword evidence="3 11" id="KW-0227">DNA damage</keyword>
<sequence>MKSHSSFVCQQCGYETPQWYGKCPNCGEWNTLVETVREEGKRQTENGKRGIQSAKPQKLSEVKHIEKNRLKSGYGEFDRVMGGGIVPGSVTLLAGDPGIGKSTLLLHVLSKIGGMYVSGEESAEQVKLRAKRLGIDGANISVFAETNVEGIVSVIPATEPESSGKEDGSRVKPGMTRVPLVIIDSIQTLSSSDLDGMAGSVGQIRRSAELLIAAAKSRSIPILIIGHVTKEGAIAGPKVLEHMVDTVLYLEGERFANARILRTLKNRFGAVEEVGIFEMADEGLKEVDNPSALFLQDRVKNVPGSVVTVIMEGTRPLLVEIQGLAVPSQLAMPRRVGSGVDYNRLQLLVAILQKRLNVPLGTFDIFVNVSGGLKISEPSADLAIALAILSSFKNKALDPKTAVFGEVGLLGEVRSIGSEDRRSKEAKRLGFTTVLSPKIARNLQQVTKYLDG</sequence>
<keyword evidence="7 11" id="KW-0067">ATP-binding</keyword>
<dbReference type="GO" id="GO:0003684">
    <property type="term" value="F:damaged DNA binding"/>
    <property type="evidence" value="ECO:0007669"/>
    <property type="project" value="InterPro"/>
</dbReference>
<keyword evidence="5" id="KW-0378">Hydrolase</keyword>
<evidence type="ECO:0000256" key="4">
    <source>
        <dbReference type="ARBA" id="ARBA00022771"/>
    </source>
</evidence>
<dbReference type="HAMAP" id="MF_01498">
    <property type="entry name" value="RadA_bact"/>
    <property type="match status" value="1"/>
</dbReference>
<dbReference type="Gene3D" id="3.40.50.300">
    <property type="entry name" value="P-loop containing nucleotide triphosphate hydrolases"/>
    <property type="match status" value="1"/>
</dbReference>
<dbReference type="Gene3D" id="3.30.230.10">
    <property type="match status" value="1"/>
</dbReference>
<evidence type="ECO:0000256" key="13">
    <source>
        <dbReference type="RuleBase" id="RU003555"/>
    </source>
</evidence>
<dbReference type="GO" id="GO:0005524">
    <property type="term" value="F:ATP binding"/>
    <property type="evidence" value="ECO:0007669"/>
    <property type="project" value="UniProtKB-UniRule"/>
</dbReference>
<proteinExistence type="inferred from homology"/>
<feature type="binding site" evidence="11">
    <location>
        <begin position="95"/>
        <end position="102"/>
    </location>
    <ligand>
        <name>ATP</name>
        <dbReference type="ChEBI" id="CHEBI:30616"/>
    </ligand>
</feature>
<dbReference type="InterPro" id="IPR014721">
    <property type="entry name" value="Ribsml_uS5_D2-typ_fold_subgr"/>
</dbReference>
<reference evidence="15 16" key="1">
    <citation type="journal article" date="2016" name="Nat. Commun.">
        <title>Thousands of microbial genomes shed light on interconnected biogeochemical processes in an aquifer system.</title>
        <authorList>
            <person name="Anantharaman K."/>
            <person name="Brown C.T."/>
            <person name="Hug L.A."/>
            <person name="Sharon I."/>
            <person name="Castelle C.J."/>
            <person name="Probst A.J."/>
            <person name="Thomas B.C."/>
            <person name="Singh A."/>
            <person name="Wilkins M.J."/>
            <person name="Karaoz U."/>
            <person name="Brodie E.L."/>
            <person name="Williams K.H."/>
            <person name="Hubbard S.S."/>
            <person name="Banfield J.F."/>
        </authorList>
    </citation>
    <scope>NUCLEOTIDE SEQUENCE [LARGE SCALE GENOMIC DNA]</scope>
</reference>
<organism evidence="15 16">
    <name type="scientific">Candidatus Gottesmanbacteria bacterium RIFCSPLOWO2_01_FULL_46_21</name>
    <dbReference type="NCBI Taxonomy" id="1798393"/>
    <lineage>
        <taxon>Bacteria</taxon>
        <taxon>Candidatus Gottesmaniibacteriota</taxon>
    </lineage>
</organism>
<feature type="domain" description="RecA family profile 1" evidence="14">
    <location>
        <begin position="66"/>
        <end position="228"/>
    </location>
</feature>
<evidence type="ECO:0000256" key="2">
    <source>
        <dbReference type="ARBA" id="ARBA00022741"/>
    </source>
</evidence>
<dbReference type="PANTHER" id="PTHR32472:SF10">
    <property type="entry name" value="DNA REPAIR PROTEIN RADA-LIKE PROTEIN"/>
    <property type="match status" value="1"/>
</dbReference>
<dbReference type="GO" id="GO:0140664">
    <property type="term" value="F:ATP-dependent DNA damage sensor activity"/>
    <property type="evidence" value="ECO:0007669"/>
    <property type="project" value="InterPro"/>
</dbReference>
<dbReference type="PROSITE" id="PS50162">
    <property type="entry name" value="RECA_2"/>
    <property type="match status" value="1"/>
</dbReference>
<keyword evidence="1 11" id="KW-0479">Metal-binding</keyword>
<evidence type="ECO:0000313" key="16">
    <source>
        <dbReference type="Proteomes" id="UP000178461"/>
    </source>
</evidence>
<comment type="similarity">
    <text evidence="11 13">Belongs to the RecA family. RadA subfamily.</text>
</comment>
<dbReference type="SUPFAM" id="SSF54211">
    <property type="entry name" value="Ribosomal protein S5 domain 2-like"/>
    <property type="match status" value="1"/>
</dbReference>
<dbReference type="InterPro" id="IPR020568">
    <property type="entry name" value="Ribosomal_Su5_D2-typ_SF"/>
</dbReference>
<comment type="caution">
    <text evidence="15">The sequence shown here is derived from an EMBL/GenBank/DDBJ whole genome shotgun (WGS) entry which is preliminary data.</text>
</comment>
<dbReference type="CDD" id="cd01121">
    <property type="entry name" value="RadA_SMS_N"/>
    <property type="match status" value="1"/>
</dbReference>
<dbReference type="InterPro" id="IPR004504">
    <property type="entry name" value="DNA_repair_RadA"/>
</dbReference>
<dbReference type="Pfam" id="PF06745">
    <property type="entry name" value="ATPase"/>
    <property type="match status" value="1"/>
</dbReference>
<protein>
    <recommendedName>
        <fullName evidence="11 12">DNA repair protein RadA</fullName>
    </recommendedName>
</protein>
<name>A0A1F6AVA1_9BACT</name>
<dbReference type="Pfam" id="PF18073">
    <property type="entry name" value="Zn_ribbon_LapB"/>
    <property type="match status" value="1"/>
</dbReference>
<evidence type="ECO:0000256" key="6">
    <source>
        <dbReference type="ARBA" id="ARBA00022833"/>
    </source>
</evidence>
<keyword evidence="4 13" id="KW-0863">Zinc-finger</keyword>
<evidence type="ECO:0000256" key="11">
    <source>
        <dbReference type="HAMAP-Rule" id="MF_01498"/>
    </source>
</evidence>
<keyword evidence="6 13" id="KW-0862">Zinc</keyword>
<evidence type="ECO:0000256" key="7">
    <source>
        <dbReference type="ARBA" id="ARBA00022840"/>
    </source>
</evidence>
<dbReference type="SMART" id="SM00382">
    <property type="entry name" value="AAA"/>
    <property type="match status" value="1"/>
</dbReference>
<comment type="function">
    <text evidence="11">Plays a role in repairing double-strand DNA breaks, probably involving stabilizing or processing branched DNA or blocked replication forks.</text>
</comment>
<keyword evidence="8 11" id="KW-0346">Stress response</keyword>
<dbReference type="InterPro" id="IPR041166">
    <property type="entry name" value="Rubredoxin_2"/>
</dbReference>
<evidence type="ECO:0000256" key="5">
    <source>
        <dbReference type="ARBA" id="ARBA00022801"/>
    </source>
</evidence>
<evidence type="ECO:0000256" key="9">
    <source>
        <dbReference type="ARBA" id="ARBA00023125"/>
    </source>
</evidence>
<dbReference type="GO" id="GO:0008270">
    <property type="term" value="F:zinc ion binding"/>
    <property type="evidence" value="ECO:0007669"/>
    <property type="project" value="UniProtKB-KW"/>
</dbReference>
<dbReference type="GO" id="GO:0016787">
    <property type="term" value="F:hydrolase activity"/>
    <property type="evidence" value="ECO:0007669"/>
    <property type="project" value="UniProtKB-KW"/>
</dbReference>
<dbReference type="InterPro" id="IPR014774">
    <property type="entry name" value="KaiC-like_dom"/>
</dbReference>
<dbReference type="InterPro" id="IPR003593">
    <property type="entry name" value="AAA+_ATPase"/>
</dbReference>
<accession>A0A1F6AVA1</accession>
<keyword evidence="2 11" id="KW-0547">Nucleotide-binding</keyword>
<dbReference type="PANTHER" id="PTHR32472">
    <property type="entry name" value="DNA REPAIR PROTEIN RADA"/>
    <property type="match status" value="1"/>
</dbReference>
<dbReference type="PRINTS" id="PR01874">
    <property type="entry name" value="DNAREPAIRADA"/>
</dbReference>
<dbReference type="GO" id="GO:0005829">
    <property type="term" value="C:cytosol"/>
    <property type="evidence" value="ECO:0007669"/>
    <property type="project" value="TreeGrafter"/>
</dbReference>
<evidence type="ECO:0000313" key="15">
    <source>
        <dbReference type="EMBL" id="OGG28635.1"/>
    </source>
</evidence>
<keyword evidence="10 11" id="KW-0234">DNA repair</keyword>
<evidence type="ECO:0000256" key="3">
    <source>
        <dbReference type="ARBA" id="ARBA00022763"/>
    </source>
</evidence>
<dbReference type="GO" id="GO:0000725">
    <property type="term" value="P:recombinational repair"/>
    <property type="evidence" value="ECO:0007669"/>
    <property type="project" value="UniProtKB-UniRule"/>
</dbReference>
<feature type="short sequence motif" description="RadA KNRFG motif" evidence="11">
    <location>
        <begin position="265"/>
        <end position="269"/>
    </location>
</feature>
<dbReference type="InterPro" id="IPR020588">
    <property type="entry name" value="RecA_ATP-bd"/>
</dbReference>
<evidence type="ECO:0000256" key="1">
    <source>
        <dbReference type="ARBA" id="ARBA00022723"/>
    </source>
</evidence>
<dbReference type="EMBL" id="MFJW01000051">
    <property type="protein sequence ID" value="OGG28635.1"/>
    <property type="molecule type" value="Genomic_DNA"/>
</dbReference>
<keyword evidence="9 11" id="KW-0238">DNA-binding</keyword>
<gene>
    <name evidence="11" type="primary">radA</name>
    <name evidence="15" type="ORF">A2971_02415</name>
</gene>
<evidence type="ECO:0000256" key="8">
    <source>
        <dbReference type="ARBA" id="ARBA00023016"/>
    </source>
</evidence>
<dbReference type="Pfam" id="PF13541">
    <property type="entry name" value="ChlI"/>
    <property type="match status" value="1"/>
</dbReference>
<evidence type="ECO:0000256" key="12">
    <source>
        <dbReference type="NCBIfam" id="TIGR00416"/>
    </source>
</evidence>
<dbReference type="InterPro" id="IPR027417">
    <property type="entry name" value="P-loop_NTPase"/>
</dbReference>
<comment type="function">
    <text evidence="13">DNA-dependent ATPase involved in processing of recombination intermediates, plays a role in repairing DNA breaks. Stimulates the branch migration of RecA-mediated strand transfer reactions, allowing the 3' invading strand to extend heteroduplex DNA faster. Binds ssDNA in the presence of ADP but not other nucleotides, has ATPase activity that is stimulated by ssDNA and various branched DNA structures, but inhibited by SSB. Does not have RecA's homology-searching function.</text>
</comment>
<evidence type="ECO:0000259" key="14">
    <source>
        <dbReference type="PROSITE" id="PS50162"/>
    </source>
</evidence>